<feature type="transmembrane region" description="Helical" evidence="1">
    <location>
        <begin position="30"/>
        <end position="50"/>
    </location>
</feature>
<accession>A0A328Q9Z3</accession>
<gene>
    <name evidence="2" type="ORF">CA615_02525</name>
</gene>
<evidence type="ECO:0000256" key="1">
    <source>
        <dbReference type="SAM" id="Phobius"/>
    </source>
</evidence>
<evidence type="ECO:0008006" key="4">
    <source>
        <dbReference type="Google" id="ProtNLM"/>
    </source>
</evidence>
<feature type="transmembrane region" description="Helical" evidence="1">
    <location>
        <begin position="56"/>
        <end position="83"/>
    </location>
</feature>
<proteinExistence type="predicted"/>
<feature type="transmembrane region" description="Helical" evidence="1">
    <location>
        <begin position="6"/>
        <end position="23"/>
    </location>
</feature>
<comment type="caution">
    <text evidence="2">The sequence shown here is derived from an EMBL/GenBank/DDBJ whole genome shotgun (WGS) entry which is preliminary data.</text>
</comment>
<dbReference type="GeneID" id="3856271"/>
<dbReference type="EMBL" id="NGJK01000026">
    <property type="protein sequence ID" value="RAP03388.1"/>
    <property type="molecule type" value="Genomic_DNA"/>
</dbReference>
<dbReference type="Proteomes" id="UP000248557">
    <property type="component" value="Unassembled WGS sequence"/>
</dbReference>
<dbReference type="RefSeq" id="WP_011406125.1">
    <property type="nucleotide sequence ID" value="NZ_CAUHHK010000001.1"/>
</dbReference>
<protein>
    <recommendedName>
        <fullName evidence="4">DUF3307 domain-containing protein</fullName>
    </recommendedName>
</protein>
<dbReference type="AlphaFoldDB" id="A0A328Q9Z3"/>
<dbReference type="OMA" id="TWFYIAV"/>
<evidence type="ECO:0000313" key="2">
    <source>
        <dbReference type="EMBL" id="RAP03388.1"/>
    </source>
</evidence>
<keyword evidence="1" id="KW-0472">Membrane</keyword>
<keyword evidence="1" id="KW-1133">Transmembrane helix</keyword>
<evidence type="ECO:0000313" key="3">
    <source>
        <dbReference type="Proteomes" id="UP000248557"/>
    </source>
</evidence>
<keyword evidence="1" id="KW-0812">Transmembrane</keyword>
<name>A0A328Q9Z3_9EURY</name>
<sequence>MNIEWFYIAIVLACSDIIHGVLWHTLSDFYIIFGEIVYNIVQSPFVAWIVHEVLEAIFHLIVLSLVFQSITIGVLAATIHLIIDLYHNFYNLKLTPLQHRALHFSIESIFFMIVLAL</sequence>
<reference evidence="2 3" key="1">
    <citation type="submission" date="2017-05" db="EMBL/GenBank/DDBJ databases">
        <title>Host range expansion of the Methanosphaera genus to humans and monogastric animals involves recent and extensive reduction in genome content.</title>
        <authorList>
            <person name="Hoedt E.C."/>
            <person name="Volmer J.G."/>
            <person name="Parks D.H."/>
            <person name="Rosewarne C.P."/>
            <person name="Denman S.E."/>
            <person name="Mcsweeney C.S."/>
            <person name="O Cuiv P."/>
            <person name="Hugenholtz P."/>
            <person name="Tyson G.W."/>
            <person name="Morrison M."/>
        </authorList>
    </citation>
    <scope>NUCLEOTIDE SEQUENCE [LARGE SCALE GENOMIC DNA]</scope>
    <source>
        <strain evidence="2 3">PA5</strain>
    </source>
</reference>
<organism evidence="2 3">
    <name type="scientific">Methanosphaera stadtmanae</name>
    <dbReference type="NCBI Taxonomy" id="2317"/>
    <lineage>
        <taxon>Archaea</taxon>
        <taxon>Methanobacteriati</taxon>
        <taxon>Methanobacteriota</taxon>
        <taxon>Methanomada group</taxon>
        <taxon>Methanobacteria</taxon>
        <taxon>Methanobacteriales</taxon>
        <taxon>Methanobacteriaceae</taxon>
        <taxon>Methanosphaera</taxon>
    </lineage>
</organism>